<keyword evidence="2" id="KW-0378">Hydrolase</keyword>
<keyword evidence="1" id="KW-0175">Coiled coil</keyword>
<dbReference type="Proteomes" id="UP000265520">
    <property type="component" value="Unassembled WGS sequence"/>
</dbReference>
<organism evidence="2 3">
    <name type="scientific">Trifolium medium</name>
    <dbReference type="NCBI Taxonomy" id="97028"/>
    <lineage>
        <taxon>Eukaryota</taxon>
        <taxon>Viridiplantae</taxon>
        <taxon>Streptophyta</taxon>
        <taxon>Embryophyta</taxon>
        <taxon>Tracheophyta</taxon>
        <taxon>Spermatophyta</taxon>
        <taxon>Magnoliopsida</taxon>
        <taxon>eudicotyledons</taxon>
        <taxon>Gunneridae</taxon>
        <taxon>Pentapetalae</taxon>
        <taxon>rosids</taxon>
        <taxon>fabids</taxon>
        <taxon>Fabales</taxon>
        <taxon>Fabaceae</taxon>
        <taxon>Papilionoideae</taxon>
        <taxon>50 kb inversion clade</taxon>
        <taxon>NPAAA clade</taxon>
        <taxon>Hologalegina</taxon>
        <taxon>IRL clade</taxon>
        <taxon>Trifolieae</taxon>
        <taxon>Trifolium</taxon>
    </lineage>
</organism>
<protein>
    <submittedName>
        <fullName evidence="2">Ubiquitin carboxyl-terminal hydrolase family protein</fullName>
    </submittedName>
</protein>
<comment type="caution">
    <text evidence="2">The sequence shown here is derived from an EMBL/GenBank/DDBJ whole genome shotgun (WGS) entry which is preliminary data.</text>
</comment>
<keyword evidence="3" id="KW-1185">Reference proteome</keyword>
<feature type="non-terminal residue" evidence="2">
    <location>
        <position position="37"/>
    </location>
</feature>
<sequence length="37" mass="4345">MTVLELEMERLKEKLVAAERNIDVERDLLNAKGFKEI</sequence>
<feature type="coiled-coil region" evidence="1">
    <location>
        <begin position="1"/>
        <end position="28"/>
    </location>
</feature>
<dbReference type="EMBL" id="LXQA011403465">
    <property type="protein sequence ID" value="MCI96014.1"/>
    <property type="molecule type" value="Genomic_DNA"/>
</dbReference>
<evidence type="ECO:0000313" key="2">
    <source>
        <dbReference type="EMBL" id="MCI96014.1"/>
    </source>
</evidence>
<accession>A0A392W5W5</accession>
<dbReference type="AlphaFoldDB" id="A0A392W5W5"/>
<evidence type="ECO:0000313" key="3">
    <source>
        <dbReference type="Proteomes" id="UP000265520"/>
    </source>
</evidence>
<name>A0A392W5W5_9FABA</name>
<proteinExistence type="predicted"/>
<evidence type="ECO:0000256" key="1">
    <source>
        <dbReference type="SAM" id="Coils"/>
    </source>
</evidence>
<reference evidence="2 3" key="1">
    <citation type="journal article" date="2018" name="Front. Plant Sci.">
        <title>Red Clover (Trifolium pratense) and Zigzag Clover (T. medium) - A Picture of Genomic Similarities and Differences.</title>
        <authorList>
            <person name="Dluhosova J."/>
            <person name="Istvanek J."/>
            <person name="Nedelnik J."/>
            <person name="Repkova J."/>
        </authorList>
    </citation>
    <scope>NUCLEOTIDE SEQUENCE [LARGE SCALE GENOMIC DNA]</scope>
    <source>
        <strain evidence="3">cv. 10/8</strain>
        <tissue evidence="2">Leaf</tissue>
    </source>
</reference>
<dbReference type="GO" id="GO:0016787">
    <property type="term" value="F:hydrolase activity"/>
    <property type="evidence" value="ECO:0007669"/>
    <property type="project" value="UniProtKB-KW"/>
</dbReference>